<proteinExistence type="predicted"/>
<protein>
    <submittedName>
        <fullName evidence="3">Phage lysis regulatory protein, LysB family</fullName>
    </submittedName>
</protein>
<dbReference type="AlphaFoldDB" id="A0A1H6U6E5"/>
<keyword evidence="2" id="KW-0732">Signal</keyword>
<feature type="signal peptide" evidence="2">
    <location>
        <begin position="1"/>
        <end position="18"/>
    </location>
</feature>
<name>A0A1H6U6E5_9GAMM</name>
<evidence type="ECO:0000256" key="1">
    <source>
        <dbReference type="SAM" id="Coils"/>
    </source>
</evidence>
<sequence>MIRLMLLLAMLASLALYAWGVAQQRDRAEAAAQQATEQRDQLAHQTTTLAADLAKERAAQAGLRATQDDLRAALARRQSLLEDLKHENQELRDWAARPLPDAARRLLERPALTGADAYRERLPAGRAVPAVAEQPAQ</sequence>
<feature type="coiled-coil region" evidence="1">
    <location>
        <begin position="21"/>
        <end position="97"/>
    </location>
</feature>
<dbReference type="Proteomes" id="UP000199005">
    <property type="component" value="Unassembled WGS sequence"/>
</dbReference>
<accession>A0A1H6U6E5</accession>
<dbReference type="STRING" id="170623.SAMN04244579_02171"/>
<gene>
    <name evidence="3" type="ORF">SAMN04244579_02171</name>
</gene>
<dbReference type="EMBL" id="FNYO01000022">
    <property type="protein sequence ID" value="SEI83492.1"/>
    <property type="molecule type" value="Genomic_DNA"/>
</dbReference>
<keyword evidence="1" id="KW-0175">Coiled coil</keyword>
<reference evidence="3 4" key="1">
    <citation type="submission" date="2016-10" db="EMBL/GenBank/DDBJ databases">
        <authorList>
            <person name="de Groot N.N."/>
        </authorList>
    </citation>
    <scope>NUCLEOTIDE SEQUENCE [LARGE SCALE GENOMIC DNA]</scope>
    <source>
        <strain evidence="3 4">DSM 1041</strain>
    </source>
</reference>
<evidence type="ECO:0000313" key="4">
    <source>
        <dbReference type="Proteomes" id="UP000199005"/>
    </source>
</evidence>
<organism evidence="3 4">
    <name type="scientific">Azotobacter beijerinckii</name>
    <dbReference type="NCBI Taxonomy" id="170623"/>
    <lineage>
        <taxon>Bacteria</taxon>
        <taxon>Pseudomonadati</taxon>
        <taxon>Pseudomonadota</taxon>
        <taxon>Gammaproteobacteria</taxon>
        <taxon>Pseudomonadales</taxon>
        <taxon>Pseudomonadaceae</taxon>
        <taxon>Azotobacter</taxon>
    </lineage>
</organism>
<evidence type="ECO:0000256" key="2">
    <source>
        <dbReference type="SAM" id="SignalP"/>
    </source>
</evidence>
<feature type="chain" id="PRO_5011616601" evidence="2">
    <location>
        <begin position="19"/>
        <end position="137"/>
    </location>
</feature>
<evidence type="ECO:0000313" key="3">
    <source>
        <dbReference type="EMBL" id="SEI83492.1"/>
    </source>
</evidence>
<dbReference type="NCBIfam" id="TIGR03495">
    <property type="entry name" value="phage_LysB"/>
    <property type="match status" value="1"/>
</dbReference>
<dbReference type="InterPro" id="IPR020000">
    <property type="entry name" value="Phage_P2_LysB"/>
</dbReference>